<evidence type="ECO:0000259" key="2">
    <source>
        <dbReference type="Pfam" id="PF03724"/>
    </source>
</evidence>
<gene>
    <name evidence="3" type="ORF">J3R73_002404</name>
</gene>
<dbReference type="Gene3D" id="2.40.128.270">
    <property type="match status" value="1"/>
</dbReference>
<dbReference type="RefSeq" id="WP_307426756.1">
    <property type="nucleotide sequence ID" value="NZ_JAUSVK010000001.1"/>
</dbReference>
<protein>
    <submittedName>
        <fullName evidence="3">Heat shock protein HslJ</fullName>
    </submittedName>
</protein>
<feature type="domain" description="DUF306" evidence="2">
    <location>
        <begin position="51"/>
        <end position="146"/>
    </location>
</feature>
<keyword evidence="3" id="KW-0346">Stress response</keyword>
<evidence type="ECO:0000256" key="1">
    <source>
        <dbReference type="SAM" id="SignalP"/>
    </source>
</evidence>
<accession>A0ABU0FE75</accession>
<organism evidence="3 4">
    <name type="scientific">Labrys monachus</name>
    <dbReference type="NCBI Taxonomy" id="217067"/>
    <lineage>
        <taxon>Bacteria</taxon>
        <taxon>Pseudomonadati</taxon>
        <taxon>Pseudomonadota</taxon>
        <taxon>Alphaproteobacteria</taxon>
        <taxon>Hyphomicrobiales</taxon>
        <taxon>Xanthobacteraceae</taxon>
        <taxon>Labrys</taxon>
    </lineage>
</organism>
<dbReference type="InterPro" id="IPR038670">
    <property type="entry name" value="HslJ-like_sf"/>
</dbReference>
<proteinExistence type="predicted"/>
<comment type="caution">
    <text evidence="3">The sequence shown here is derived from an EMBL/GenBank/DDBJ whole genome shotgun (WGS) entry which is preliminary data.</text>
</comment>
<dbReference type="InterPro" id="IPR005184">
    <property type="entry name" value="DUF306_Meta_HslJ"/>
</dbReference>
<name>A0ABU0FE75_9HYPH</name>
<dbReference type="Proteomes" id="UP001237448">
    <property type="component" value="Unassembled WGS sequence"/>
</dbReference>
<evidence type="ECO:0000313" key="3">
    <source>
        <dbReference type="EMBL" id="MDQ0392612.1"/>
    </source>
</evidence>
<feature type="chain" id="PRO_5047453856" evidence="1">
    <location>
        <begin position="25"/>
        <end position="154"/>
    </location>
</feature>
<keyword evidence="4" id="KW-1185">Reference proteome</keyword>
<evidence type="ECO:0000313" key="4">
    <source>
        <dbReference type="Proteomes" id="UP001237448"/>
    </source>
</evidence>
<feature type="signal peptide" evidence="1">
    <location>
        <begin position="1"/>
        <end position="24"/>
    </location>
</feature>
<dbReference type="Pfam" id="PF03724">
    <property type="entry name" value="META"/>
    <property type="match status" value="1"/>
</dbReference>
<dbReference type="EMBL" id="JAUSVK010000001">
    <property type="protein sequence ID" value="MDQ0392612.1"/>
    <property type="molecule type" value="Genomic_DNA"/>
</dbReference>
<sequence>MRVLRSLACAALSAFTLAGCSMFASVPPNNVPPAIPKPLDNKTSLPFPFNRTFAAVSYKDQKFNGDRPTVLISDSNRGIGFSACNNWSATIVPRQDQHLAIGPVAISKRKCEDRLMHNEQVFLFVLRTATDWTYDGRQLIFKGPFGTMVFEAAA</sequence>
<keyword evidence="1" id="KW-0732">Signal</keyword>
<reference evidence="3 4" key="1">
    <citation type="submission" date="2023-07" db="EMBL/GenBank/DDBJ databases">
        <title>Genomic Encyclopedia of Type Strains, Phase IV (KMG-IV): sequencing the most valuable type-strain genomes for metagenomic binning, comparative biology and taxonomic classification.</title>
        <authorList>
            <person name="Goeker M."/>
        </authorList>
    </citation>
    <scope>NUCLEOTIDE SEQUENCE [LARGE SCALE GENOMIC DNA]</scope>
    <source>
        <strain evidence="3 4">DSM 5896</strain>
    </source>
</reference>
<dbReference type="PROSITE" id="PS51257">
    <property type="entry name" value="PROKAR_LIPOPROTEIN"/>
    <property type="match status" value="1"/>
</dbReference>